<proteinExistence type="predicted"/>
<evidence type="ECO:0000313" key="1">
    <source>
        <dbReference type="EMBL" id="KAF7807410.1"/>
    </source>
</evidence>
<protein>
    <submittedName>
        <fullName evidence="1">Uncharacterized protein</fullName>
    </submittedName>
</protein>
<gene>
    <name evidence="1" type="ORF">G2W53_039571</name>
</gene>
<reference evidence="1" key="1">
    <citation type="submission" date="2020-09" db="EMBL/GenBank/DDBJ databases">
        <title>Genome-Enabled Discovery of Anthraquinone Biosynthesis in Senna tora.</title>
        <authorList>
            <person name="Kang S.-H."/>
            <person name="Pandey R.P."/>
            <person name="Lee C.-M."/>
            <person name="Sim J.-S."/>
            <person name="Jeong J.-T."/>
            <person name="Choi B.-S."/>
            <person name="Jung M."/>
            <person name="Ginzburg D."/>
            <person name="Zhao K."/>
            <person name="Won S.Y."/>
            <person name="Oh T.-J."/>
            <person name="Yu Y."/>
            <person name="Kim N.-H."/>
            <person name="Lee O.R."/>
            <person name="Lee T.-H."/>
            <person name="Bashyal P."/>
            <person name="Kim T.-S."/>
            <person name="Lee W.-H."/>
            <person name="Kawkins C."/>
            <person name="Kim C.-K."/>
            <person name="Kim J.S."/>
            <person name="Ahn B.O."/>
            <person name="Rhee S.Y."/>
            <person name="Sohng J.K."/>
        </authorList>
    </citation>
    <scope>NUCLEOTIDE SEQUENCE</scope>
    <source>
        <tissue evidence="1">Leaf</tissue>
    </source>
</reference>
<dbReference type="Proteomes" id="UP000634136">
    <property type="component" value="Unassembled WGS sequence"/>
</dbReference>
<comment type="caution">
    <text evidence="1">The sequence shown here is derived from an EMBL/GenBank/DDBJ whole genome shotgun (WGS) entry which is preliminary data.</text>
</comment>
<organism evidence="1 2">
    <name type="scientific">Senna tora</name>
    <dbReference type="NCBI Taxonomy" id="362788"/>
    <lineage>
        <taxon>Eukaryota</taxon>
        <taxon>Viridiplantae</taxon>
        <taxon>Streptophyta</taxon>
        <taxon>Embryophyta</taxon>
        <taxon>Tracheophyta</taxon>
        <taxon>Spermatophyta</taxon>
        <taxon>Magnoliopsida</taxon>
        <taxon>eudicotyledons</taxon>
        <taxon>Gunneridae</taxon>
        <taxon>Pentapetalae</taxon>
        <taxon>rosids</taxon>
        <taxon>fabids</taxon>
        <taxon>Fabales</taxon>
        <taxon>Fabaceae</taxon>
        <taxon>Caesalpinioideae</taxon>
        <taxon>Cassia clade</taxon>
        <taxon>Senna</taxon>
    </lineage>
</organism>
<sequence length="65" mass="7545">MRKRTRVGTGERSKTKTSSMPLAIVVHRLRRLVKQNELERGFEKIDCVFGYMMNPKCGFGKERVS</sequence>
<evidence type="ECO:0000313" key="2">
    <source>
        <dbReference type="Proteomes" id="UP000634136"/>
    </source>
</evidence>
<name>A0A834W2Z0_9FABA</name>
<dbReference type="AlphaFoldDB" id="A0A834W2Z0"/>
<accession>A0A834W2Z0</accession>
<keyword evidence="2" id="KW-1185">Reference proteome</keyword>
<dbReference type="EMBL" id="JAAIUW010000012">
    <property type="protein sequence ID" value="KAF7807410.1"/>
    <property type="molecule type" value="Genomic_DNA"/>
</dbReference>